<evidence type="ECO:0000259" key="2">
    <source>
        <dbReference type="SMART" id="SM00842"/>
    </source>
</evidence>
<proteinExistence type="predicted"/>
<dbReference type="eggNOG" id="COG0849">
    <property type="taxonomic scope" value="Bacteria"/>
</dbReference>
<dbReference type="PANTHER" id="PTHR32432">
    <property type="entry name" value="CELL DIVISION PROTEIN FTSA-RELATED"/>
    <property type="match status" value="1"/>
</dbReference>
<dbReference type="SMART" id="SM00842">
    <property type="entry name" value="FtsA"/>
    <property type="match status" value="1"/>
</dbReference>
<dbReference type="RefSeq" id="WP_005468521.1">
    <property type="nucleotide sequence ID" value="NZ_KB291042.1"/>
</dbReference>
<gene>
    <name evidence="3" type="ORF">HMPREF9134_00367</name>
</gene>
<accession>L1NH23</accession>
<dbReference type="SUPFAM" id="SSF53067">
    <property type="entry name" value="Actin-like ATPase domain"/>
    <property type="match status" value="2"/>
</dbReference>
<dbReference type="AlphaFoldDB" id="L1NH23"/>
<feature type="compositionally biased region" description="Acidic residues" evidence="1">
    <location>
        <begin position="438"/>
        <end position="450"/>
    </location>
</feature>
<evidence type="ECO:0000313" key="3">
    <source>
        <dbReference type="EMBL" id="EKY02631.1"/>
    </source>
</evidence>
<organism evidence="3 4">
    <name type="scientific">Porphyromonas catoniae F0037</name>
    <dbReference type="NCBI Taxonomy" id="1127696"/>
    <lineage>
        <taxon>Bacteria</taxon>
        <taxon>Pseudomonadati</taxon>
        <taxon>Bacteroidota</taxon>
        <taxon>Bacteroidia</taxon>
        <taxon>Bacteroidales</taxon>
        <taxon>Porphyromonadaceae</taxon>
        <taxon>Porphyromonas</taxon>
    </lineage>
</organism>
<dbReference type="Pfam" id="PF14450">
    <property type="entry name" value="FtsA"/>
    <property type="match status" value="1"/>
</dbReference>
<dbReference type="GO" id="GO:0032153">
    <property type="term" value="C:cell division site"/>
    <property type="evidence" value="ECO:0007669"/>
    <property type="project" value="TreeGrafter"/>
</dbReference>
<dbReference type="GO" id="GO:0051301">
    <property type="term" value="P:cell division"/>
    <property type="evidence" value="ECO:0007669"/>
    <property type="project" value="UniProtKB-KW"/>
</dbReference>
<keyword evidence="3" id="KW-0132">Cell division</keyword>
<dbReference type="EMBL" id="AMEQ01000012">
    <property type="protein sequence ID" value="EKY02631.1"/>
    <property type="molecule type" value="Genomic_DNA"/>
</dbReference>
<keyword evidence="3" id="KW-0131">Cell cycle</keyword>
<reference evidence="3 4" key="1">
    <citation type="submission" date="2012-05" db="EMBL/GenBank/DDBJ databases">
        <authorList>
            <person name="Weinstock G."/>
            <person name="Sodergren E."/>
            <person name="Lobos E.A."/>
            <person name="Fulton L."/>
            <person name="Fulton R."/>
            <person name="Courtney L."/>
            <person name="Fronick C."/>
            <person name="O'Laughlin M."/>
            <person name="Godfrey J."/>
            <person name="Wilson R.M."/>
            <person name="Miner T."/>
            <person name="Farmer C."/>
            <person name="Delehaunty K."/>
            <person name="Cordes M."/>
            <person name="Minx P."/>
            <person name="Tomlinson C."/>
            <person name="Chen J."/>
            <person name="Wollam A."/>
            <person name="Pepin K.H."/>
            <person name="Bhonagiri V."/>
            <person name="Zhang X."/>
            <person name="Suruliraj S."/>
            <person name="Warren W."/>
            <person name="Mitreva M."/>
            <person name="Mardis E.R."/>
            <person name="Wilson R.K."/>
        </authorList>
    </citation>
    <scope>NUCLEOTIDE SEQUENCE [LARGE SCALE GENOMIC DNA]</scope>
    <source>
        <strain evidence="3 4">F0037</strain>
    </source>
</reference>
<dbReference type="GO" id="GO:0009898">
    <property type="term" value="C:cytoplasmic side of plasma membrane"/>
    <property type="evidence" value="ECO:0007669"/>
    <property type="project" value="TreeGrafter"/>
</dbReference>
<feature type="region of interest" description="Disordered" evidence="1">
    <location>
        <begin position="406"/>
        <end position="459"/>
    </location>
</feature>
<dbReference type="PANTHER" id="PTHR32432:SF4">
    <property type="entry name" value="CELL DIVISION PROTEIN FTSA"/>
    <property type="match status" value="1"/>
</dbReference>
<dbReference type="InterPro" id="IPR050696">
    <property type="entry name" value="FtsA/MreB"/>
</dbReference>
<dbReference type="HOGENOM" id="CLU_037850_4_0_10"/>
<feature type="domain" description="SHS2" evidence="2">
    <location>
        <begin position="9"/>
        <end position="199"/>
    </location>
</feature>
<protein>
    <submittedName>
        <fullName evidence="3">Cell division protein FtsA</fullName>
    </submittedName>
</protein>
<dbReference type="InterPro" id="IPR043129">
    <property type="entry name" value="ATPase_NBD"/>
</dbReference>
<name>L1NH23_9PORP</name>
<sequence>MNERRDSIYAVINLGSSYLSGLLAYKGSDGRVEPITAHRIPTHGCIRQGCIHNIEEAARLISLLIDRLSESLPDGASITGVYVGLECRSMHAETYLASIQLGEEGRIVTQDDLKALEDEVNQAKYSGMEILSVTDPRYRADGKREYTPRGVRCRQLEATYQLVVARQNIITNVEETITKRLGLRLLGIIPTPIAEAVATLTTEESALGCAYVNIGGGTTSIAIYQERLLSALYILPLGGDNITRDLTHLNTRLLESDAELLKLQHGSMNTSVSKTLQIEATSTTGGQSKTFSQLDINRYIDARVREILKNVISIIDEAGFGANVPKGLILAGGVTQTDYFYDTLRKLRFEFREARLRRDVYAEGVSPEFVEEYASVIALAWGAKKEGVSYEVLPLETLMEERPEPAFSTIEPSHPSPSTTSGERLEGGYTFHNQTDPLPEEYAGEEEESREESRVQRPSWISRVKDQLTEIFDTGEDD</sequence>
<evidence type="ECO:0000313" key="4">
    <source>
        <dbReference type="Proteomes" id="UP000010408"/>
    </source>
</evidence>
<dbReference type="Proteomes" id="UP000010408">
    <property type="component" value="Unassembled WGS sequence"/>
</dbReference>
<dbReference type="Gene3D" id="3.30.420.40">
    <property type="match status" value="1"/>
</dbReference>
<dbReference type="STRING" id="1127696.HMPREF9134_00367"/>
<dbReference type="PATRIC" id="fig|1127696.3.peg.315"/>
<dbReference type="InterPro" id="IPR003494">
    <property type="entry name" value="SHS2_FtsA"/>
</dbReference>
<comment type="caution">
    <text evidence="3">The sequence shown here is derived from an EMBL/GenBank/DDBJ whole genome shotgun (WGS) entry which is preliminary data.</text>
</comment>
<evidence type="ECO:0000256" key="1">
    <source>
        <dbReference type="SAM" id="MobiDB-lite"/>
    </source>
</evidence>